<comment type="caution">
    <text evidence="3">The sequence shown here is derived from an EMBL/GenBank/DDBJ whole genome shotgun (WGS) entry which is preliminary data.</text>
</comment>
<dbReference type="InterPro" id="IPR015168">
    <property type="entry name" value="SsuA/THI5"/>
</dbReference>
<sequence>MKHRILSTFAAAALALSASAAAAAEEVTYLFPAPDFLPAFAPFQLAKGKGYFEEAGLDVTFQVGKGGADVATQVALGNADLGGGIGDTPIIVRANGLEIRGVALLGGRGLTQLAWREDAGISGPEDLKGKSIGVLSFQDTTYYNLLGVLASAGLSKTDVDIQAVGPGGIIQLSIAGKLDAMSGVPEWIAAIEAAGVAMDQMPVDSVFPAMAQAVIASDDTIEERPEVVQGFVEAVLRGLRDISADPAAAAADYVSFVPQHSENLAGIEAILRAYAELIYPEGENQPLGSFDPARIKAVQDFYVDAGLVRTAVPVDELYTNEFIK</sequence>
<dbReference type="PANTHER" id="PTHR31528:SF15">
    <property type="entry name" value="RIBOFLAVIN-BINDING PROTEIN RIBY"/>
    <property type="match status" value="1"/>
</dbReference>
<dbReference type="EMBL" id="FNYY01000016">
    <property type="protein sequence ID" value="SEJ98295.1"/>
    <property type="molecule type" value="Genomic_DNA"/>
</dbReference>
<dbReference type="Gene3D" id="3.40.190.10">
    <property type="entry name" value="Periplasmic binding protein-like II"/>
    <property type="match status" value="2"/>
</dbReference>
<dbReference type="GO" id="GO:0009228">
    <property type="term" value="P:thiamine biosynthetic process"/>
    <property type="evidence" value="ECO:0007669"/>
    <property type="project" value="InterPro"/>
</dbReference>
<evidence type="ECO:0000313" key="3">
    <source>
        <dbReference type="EMBL" id="SEJ98295.1"/>
    </source>
</evidence>
<dbReference type="RefSeq" id="WP_074837998.1">
    <property type="nucleotide sequence ID" value="NZ_CATMKJ010000012.1"/>
</dbReference>
<keyword evidence="4" id="KW-1185">Reference proteome</keyword>
<feature type="signal peptide" evidence="1">
    <location>
        <begin position="1"/>
        <end position="23"/>
    </location>
</feature>
<dbReference type="Proteomes" id="UP000182932">
    <property type="component" value="Unassembled WGS sequence"/>
</dbReference>
<feature type="domain" description="SsuA/THI5-like" evidence="2">
    <location>
        <begin position="38"/>
        <end position="249"/>
    </location>
</feature>
<organism evidence="3 4">
    <name type="scientific">Marinovum algicola</name>
    <dbReference type="NCBI Taxonomy" id="42444"/>
    <lineage>
        <taxon>Bacteria</taxon>
        <taxon>Pseudomonadati</taxon>
        <taxon>Pseudomonadota</taxon>
        <taxon>Alphaproteobacteria</taxon>
        <taxon>Rhodobacterales</taxon>
        <taxon>Roseobacteraceae</taxon>
        <taxon>Marinovum</taxon>
    </lineage>
</organism>
<accession>A0A975WD73</accession>
<proteinExistence type="predicted"/>
<keyword evidence="1" id="KW-0732">Signal</keyword>
<dbReference type="Pfam" id="PF09084">
    <property type="entry name" value="NMT1"/>
    <property type="match status" value="1"/>
</dbReference>
<gene>
    <name evidence="3" type="ORF">SAMN04487940_11655</name>
</gene>
<name>A0A975WD73_9RHOB</name>
<evidence type="ECO:0000256" key="1">
    <source>
        <dbReference type="SAM" id="SignalP"/>
    </source>
</evidence>
<dbReference type="GeneID" id="80819982"/>
<feature type="chain" id="PRO_5037907742" evidence="1">
    <location>
        <begin position="24"/>
        <end position="324"/>
    </location>
</feature>
<dbReference type="SUPFAM" id="SSF53850">
    <property type="entry name" value="Periplasmic binding protein-like II"/>
    <property type="match status" value="1"/>
</dbReference>
<protein>
    <submittedName>
        <fullName evidence="3">NitT/TauT family transport system substrate-binding protein</fullName>
    </submittedName>
</protein>
<evidence type="ECO:0000313" key="4">
    <source>
        <dbReference type="Proteomes" id="UP000182932"/>
    </source>
</evidence>
<reference evidence="3 4" key="1">
    <citation type="submission" date="2016-10" db="EMBL/GenBank/DDBJ databases">
        <authorList>
            <person name="Varghese N."/>
            <person name="Submissions S."/>
        </authorList>
    </citation>
    <scope>NUCLEOTIDE SEQUENCE [LARGE SCALE GENOMIC DNA]</scope>
    <source>
        <strain evidence="3 4">FF3</strain>
    </source>
</reference>
<dbReference type="PANTHER" id="PTHR31528">
    <property type="entry name" value="4-AMINO-5-HYDROXYMETHYL-2-METHYLPYRIMIDINE PHOSPHATE SYNTHASE THI11-RELATED"/>
    <property type="match status" value="1"/>
</dbReference>
<dbReference type="AlphaFoldDB" id="A0A975WD73"/>
<evidence type="ECO:0000259" key="2">
    <source>
        <dbReference type="Pfam" id="PF09084"/>
    </source>
</evidence>
<dbReference type="InterPro" id="IPR027939">
    <property type="entry name" value="NMT1/THI5"/>
</dbReference>